<evidence type="ECO:0000313" key="1">
    <source>
        <dbReference type="EMBL" id="KAI0084654.1"/>
    </source>
</evidence>
<gene>
    <name evidence="1" type="ORF">BDY19DRAFT_1051151</name>
</gene>
<name>A0ACB8TS54_9APHY</name>
<proteinExistence type="predicted"/>
<accession>A0ACB8TS54</accession>
<reference evidence="1" key="1">
    <citation type="journal article" date="2021" name="Environ. Microbiol.">
        <title>Gene family expansions and transcriptome signatures uncover fungal adaptations to wood decay.</title>
        <authorList>
            <person name="Hage H."/>
            <person name="Miyauchi S."/>
            <person name="Viragh M."/>
            <person name="Drula E."/>
            <person name="Min B."/>
            <person name="Chaduli D."/>
            <person name="Navarro D."/>
            <person name="Favel A."/>
            <person name="Norest M."/>
            <person name="Lesage-Meessen L."/>
            <person name="Balint B."/>
            <person name="Merenyi Z."/>
            <person name="de Eugenio L."/>
            <person name="Morin E."/>
            <person name="Martinez A.T."/>
            <person name="Baldrian P."/>
            <person name="Stursova M."/>
            <person name="Martinez M.J."/>
            <person name="Novotny C."/>
            <person name="Magnuson J.K."/>
            <person name="Spatafora J.W."/>
            <person name="Maurice S."/>
            <person name="Pangilinan J."/>
            <person name="Andreopoulos W."/>
            <person name="LaButti K."/>
            <person name="Hundley H."/>
            <person name="Na H."/>
            <person name="Kuo A."/>
            <person name="Barry K."/>
            <person name="Lipzen A."/>
            <person name="Henrissat B."/>
            <person name="Riley R."/>
            <person name="Ahrendt S."/>
            <person name="Nagy L.G."/>
            <person name="Grigoriev I.V."/>
            <person name="Martin F."/>
            <person name="Rosso M.N."/>
        </authorList>
    </citation>
    <scope>NUCLEOTIDE SEQUENCE</scope>
    <source>
        <strain evidence="1">CBS 384.51</strain>
    </source>
</reference>
<dbReference type="Proteomes" id="UP001055072">
    <property type="component" value="Unassembled WGS sequence"/>
</dbReference>
<evidence type="ECO:0000313" key="2">
    <source>
        <dbReference type="Proteomes" id="UP001055072"/>
    </source>
</evidence>
<sequence length="79" mass="8540">MHIGRCCLTATLVCGPRTSTPTTTASGNGVGQRHCVQASQEGQRGNNTARRSQALLLLILEFVFEDEDTSDGNIWGYLN</sequence>
<comment type="caution">
    <text evidence="1">The sequence shown here is derived from an EMBL/GenBank/DDBJ whole genome shotgun (WGS) entry which is preliminary data.</text>
</comment>
<dbReference type="EMBL" id="MU274940">
    <property type="protein sequence ID" value="KAI0084654.1"/>
    <property type="molecule type" value="Genomic_DNA"/>
</dbReference>
<organism evidence="1 2">
    <name type="scientific">Irpex rosettiformis</name>
    <dbReference type="NCBI Taxonomy" id="378272"/>
    <lineage>
        <taxon>Eukaryota</taxon>
        <taxon>Fungi</taxon>
        <taxon>Dikarya</taxon>
        <taxon>Basidiomycota</taxon>
        <taxon>Agaricomycotina</taxon>
        <taxon>Agaricomycetes</taxon>
        <taxon>Polyporales</taxon>
        <taxon>Irpicaceae</taxon>
        <taxon>Irpex</taxon>
    </lineage>
</organism>
<protein>
    <submittedName>
        <fullName evidence="1">Uncharacterized protein</fullName>
    </submittedName>
</protein>
<keyword evidence="2" id="KW-1185">Reference proteome</keyword>